<dbReference type="EMBL" id="DVFW01000028">
    <property type="protein sequence ID" value="HIQ80876.1"/>
    <property type="molecule type" value="Genomic_DNA"/>
</dbReference>
<evidence type="ECO:0000256" key="4">
    <source>
        <dbReference type="ARBA" id="ARBA00022692"/>
    </source>
</evidence>
<evidence type="ECO:0000256" key="3">
    <source>
        <dbReference type="ARBA" id="ARBA00022475"/>
    </source>
</evidence>
<accession>A0A9D0ZIK1</accession>
<comment type="subcellular location">
    <subcellularLocation>
        <location evidence="1">Cell membrane</location>
        <topology evidence="1">Multi-pass membrane protein</topology>
    </subcellularLocation>
</comment>
<dbReference type="GO" id="GO:0016413">
    <property type="term" value="F:O-acetyltransferase activity"/>
    <property type="evidence" value="ECO:0007669"/>
    <property type="project" value="TreeGrafter"/>
</dbReference>
<keyword evidence="4 7" id="KW-0812">Transmembrane</keyword>
<evidence type="ECO:0000256" key="2">
    <source>
        <dbReference type="ARBA" id="ARBA00007400"/>
    </source>
</evidence>
<dbReference type="GO" id="GO:0009246">
    <property type="term" value="P:enterobacterial common antigen biosynthetic process"/>
    <property type="evidence" value="ECO:0007669"/>
    <property type="project" value="TreeGrafter"/>
</dbReference>
<evidence type="ECO:0000313" key="9">
    <source>
        <dbReference type="EMBL" id="HIQ80876.1"/>
    </source>
</evidence>
<comment type="caution">
    <text evidence="9">The sequence shown here is derived from an EMBL/GenBank/DDBJ whole genome shotgun (WGS) entry which is preliminary data.</text>
</comment>
<evidence type="ECO:0000256" key="5">
    <source>
        <dbReference type="ARBA" id="ARBA00022989"/>
    </source>
</evidence>
<evidence type="ECO:0000313" key="10">
    <source>
        <dbReference type="Proteomes" id="UP000886787"/>
    </source>
</evidence>
<keyword evidence="9" id="KW-0012">Acyltransferase</keyword>
<dbReference type="Pfam" id="PF01757">
    <property type="entry name" value="Acyl_transf_3"/>
    <property type="match status" value="1"/>
</dbReference>
<dbReference type="Proteomes" id="UP000886787">
    <property type="component" value="Unassembled WGS sequence"/>
</dbReference>
<name>A0A9D0ZIK1_9FIRM</name>
<gene>
    <name evidence="9" type="ORF">IAD32_06290</name>
</gene>
<evidence type="ECO:0000256" key="1">
    <source>
        <dbReference type="ARBA" id="ARBA00004651"/>
    </source>
</evidence>
<sequence>MHTIVSMNEKTSYALSVTRVFATLCIFLCHAVQLSGSALLQKSGQILNVGVPMFMMLSGFLFALKPAPASYRIWFKNRIIRILAPYYLFLFLLLLVHVICAGIDSISQVQWFLYVVPLQGFTQDYINGAEHLWFVTDILLCYLLTPLLYSLQRKLENRKKRWLLLVIVLYFAVLLSSVFCLPAIVSTTIVTVFSYMIGFLFMKSLLSLRCYVFVITMFTAVALRVSANLVIDGTLLYDRLIAPVSHQLLGLSIFCLLFLLTCKYHELLFRVKRIVLSVDCVSYEIYLVHYMFITGPLTIRFFPVGGLNILLLLLVTAGVAVALHVFSDKLVKRLRGRKSGSFYDRNFK</sequence>
<dbReference type="AlphaFoldDB" id="A0A9D0ZIK1"/>
<feature type="transmembrane region" description="Helical" evidence="7">
    <location>
        <begin position="208"/>
        <end position="231"/>
    </location>
</feature>
<reference evidence="9" key="2">
    <citation type="journal article" date="2021" name="PeerJ">
        <title>Extensive microbial diversity within the chicken gut microbiome revealed by metagenomics and culture.</title>
        <authorList>
            <person name="Gilroy R."/>
            <person name="Ravi A."/>
            <person name="Getino M."/>
            <person name="Pursley I."/>
            <person name="Horton D.L."/>
            <person name="Alikhan N.F."/>
            <person name="Baker D."/>
            <person name="Gharbi K."/>
            <person name="Hall N."/>
            <person name="Watson M."/>
            <person name="Adriaenssens E.M."/>
            <person name="Foster-Nyarko E."/>
            <person name="Jarju S."/>
            <person name="Secka A."/>
            <person name="Antonio M."/>
            <person name="Oren A."/>
            <person name="Chaudhuri R.R."/>
            <person name="La Ragione R."/>
            <person name="Hildebrand F."/>
            <person name="Pallen M.J."/>
        </authorList>
    </citation>
    <scope>NUCLEOTIDE SEQUENCE</scope>
    <source>
        <strain evidence="9">ChiSjej1B19-3389</strain>
    </source>
</reference>
<keyword evidence="9" id="KW-0808">Transferase</keyword>
<feature type="transmembrane region" description="Helical" evidence="7">
    <location>
        <begin position="162"/>
        <end position="178"/>
    </location>
</feature>
<dbReference type="InterPro" id="IPR002656">
    <property type="entry name" value="Acyl_transf_3_dom"/>
</dbReference>
<proteinExistence type="inferred from homology"/>
<dbReference type="PANTHER" id="PTHR40074">
    <property type="entry name" value="O-ACETYLTRANSFERASE WECH"/>
    <property type="match status" value="1"/>
</dbReference>
<feature type="transmembrane region" description="Helical" evidence="7">
    <location>
        <begin position="45"/>
        <end position="64"/>
    </location>
</feature>
<feature type="transmembrane region" description="Helical" evidence="7">
    <location>
        <begin position="131"/>
        <end position="150"/>
    </location>
</feature>
<keyword evidence="5 7" id="KW-1133">Transmembrane helix</keyword>
<feature type="transmembrane region" description="Helical" evidence="7">
    <location>
        <begin position="12"/>
        <end position="33"/>
    </location>
</feature>
<reference evidence="9" key="1">
    <citation type="submission" date="2020-10" db="EMBL/GenBank/DDBJ databases">
        <authorList>
            <person name="Gilroy R."/>
        </authorList>
    </citation>
    <scope>NUCLEOTIDE SEQUENCE</scope>
    <source>
        <strain evidence="9">ChiSjej1B19-3389</strain>
    </source>
</reference>
<keyword evidence="3" id="KW-1003">Cell membrane</keyword>
<evidence type="ECO:0000256" key="6">
    <source>
        <dbReference type="ARBA" id="ARBA00023136"/>
    </source>
</evidence>
<comment type="similarity">
    <text evidence="2">Belongs to the acyltransferase 3 family.</text>
</comment>
<evidence type="ECO:0000259" key="8">
    <source>
        <dbReference type="Pfam" id="PF01757"/>
    </source>
</evidence>
<feature type="transmembrane region" description="Helical" evidence="7">
    <location>
        <begin position="85"/>
        <end position="111"/>
    </location>
</feature>
<feature type="domain" description="Acyltransferase 3" evidence="8">
    <location>
        <begin position="13"/>
        <end position="322"/>
    </location>
</feature>
<feature type="transmembrane region" description="Helical" evidence="7">
    <location>
        <begin position="305"/>
        <end position="326"/>
    </location>
</feature>
<feature type="transmembrane region" description="Helical" evidence="7">
    <location>
        <begin position="243"/>
        <end position="262"/>
    </location>
</feature>
<protein>
    <submittedName>
        <fullName evidence="9">Acyltransferase</fullName>
    </submittedName>
</protein>
<dbReference type="GO" id="GO:0005886">
    <property type="term" value="C:plasma membrane"/>
    <property type="evidence" value="ECO:0007669"/>
    <property type="project" value="UniProtKB-SubCell"/>
</dbReference>
<organism evidence="9 10">
    <name type="scientific">Candidatus Scatavimonas merdigallinarum</name>
    <dbReference type="NCBI Taxonomy" id="2840914"/>
    <lineage>
        <taxon>Bacteria</taxon>
        <taxon>Bacillati</taxon>
        <taxon>Bacillota</taxon>
        <taxon>Clostridia</taxon>
        <taxon>Eubacteriales</taxon>
        <taxon>Oscillospiraceae</taxon>
        <taxon>Oscillospiraceae incertae sedis</taxon>
        <taxon>Candidatus Scatavimonas</taxon>
    </lineage>
</organism>
<dbReference type="PANTHER" id="PTHR40074:SF2">
    <property type="entry name" value="O-ACETYLTRANSFERASE WECH"/>
    <property type="match status" value="1"/>
</dbReference>
<keyword evidence="6 7" id="KW-0472">Membrane</keyword>
<evidence type="ECO:0000256" key="7">
    <source>
        <dbReference type="SAM" id="Phobius"/>
    </source>
</evidence>